<feature type="domain" description="Deacetylase sirtuin-type" evidence="4">
    <location>
        <begin position="1"/>
        <end position="253"/>
    </location>
</feature>
<proteinExistence type="predicted"/>
<dbReference type="CDD" id="cd01407">
    <property type="entry name" value="SIR2-fam"/>
    <property type="match status" value="1"/>
</dbReference>
<evidence type="ECO:0000256" key="3">
    <source>
        <dbReference type="PROSITE-ProRule" id="PRU00236"/>
    </source>
</evidence>
<sequence>MHADIAAAADRLRVADSVVAFTGAGVSTASGIPDFRSEGGIWERWNPDDFHVRRFRADPDGFWRDRAAMVAEVYDGPEPNAAHEALADLESAGVLDRVVTQNVDGLHTAAGSENVVEIHGSGDRVACTDCGTRRAADPYYESVRAGEVDGAPRCPDCDGVLKPDVVLFGEAMPTGPLGTAKRLAREADAFLVVGSSLTVEPAASLPGRAADTGADLFVANLDPTRVSERAAFDFRADVTEVLPALRDRVLGRG</sequence>
<dbReference type="Gene3D" id="3.40.50.1220">
    <property type="entry name" value="TPP-binding domain"/>
    <property type="match status" value="1"/>
</dbReference>
<evidence type="ECO:0000313" key="5">
    <source>
        <dbReference type="EMBL" id="MFC7236269.1"/>
    </source>
</evidence>
<dbReference type="GO" id="GO:0016740">
    <property type="term" value="F:transferase activity"/>
    <property type="evidence" value="ECO:0007669"/>
    <property type="project" value="UniProtKB-KW"/>
</dbReference>
<evidence type="ECO:0000259" key="4">
    <source>
        <dbReference type="PROSITE" id="PS50305"/>
    </source>
</evidence>
<organism evidence="5 6">
    <name type="scientific">Halosegnis marinus</name>
    <dbReference type="NCBI Taxonomy" id="3034023"/>
    <lineage>
        <taxon>Archaea</taxon>
        <taxon>Methanobacteriati</taxon>
        <taxon>Methanobacteriota</taxon>
        <taxon>Stenosarchaea group</taxon>
        <taxon>Halobacteria</taxon>
        <taxon>Halobacteriales</taxon>
        <taxon>Natronomonadaceae</taxon>
        <taxon>Halosegnis</taxon>
    </lineage>
</organism>
<accession>A0ABD5ZRR8</accession>
<evidence type="ECO:0000313" key="6">
    <source>
        <dbReference type="Proteomes" id="UP001596398"/>
    </source>
</evidence>
<comment type="caution">
    <text evidence="5">The sequence shown here is derived from an EMBL/GenBank/DDBJ whole genome shotgun (WGS) entry which is preliminary data.</text>
</comment>
<evidence type="ECO:0000256" key="1">
    <source>
        <dbReference type="ARBA" id="ARBA00022679"/>
    </source>
</evidence>
<name>A0ABD5ZRR8_9EURY</name>
<dbReference type="PROSITE" id="PS50305">
    <property type="entry name" value="SIRTUIN"/>
    <property type="match status" value="1"/>
</dbReference>
<protein>
    <submittedName>
        <fullName evidence="5">NAD-dependent deacetylase</fullName>
    </submittedName>
</protein>
<feature type="active site" description="Proton acceptor" evidence="3">
    <location>
        <position position="119"/>
    </location>
</feature>
<dbReference type="AlphaFoldDB" id="A0ABD5ZRR8"/>
<keyword evidence="3" id="KW-0862">Zinc</keyword>
<keyword evidence="1" id="KW-0808">Transferase</keyword>
<dbReference type="InterPro" id="IPR026591">
    <property type="entry name" value="Sirtuin_cat_small_dom_sf"/>
</dbReference>
<dbReference type="InterPro" id="IPR050134">
    <property type="entry name" value="NAD-dep_sirtuin_deacylases"/>
</dbReference>
<feature type="binding site" evidence="3">
    <location>
        <position position="157"/>
    </location>
    <ligand>
        <name>Zn(2+)</name>
        <dbReference type="ChEBI" id="CHEBI:29105"/>
    </ligand>
</feature>
<dbReference type="PANTHER" id="PTHR11085">
    <property type="entry name" value="NAD-DEPENDENT PROTEIN DEACYLASE SIRTUIN-5, MITOCHONDRIAL-RELATED"/>
    <property type="match status" value="1"/>
</dbReference>
<reference evidence="5 6" key="1">
    <citation type="journal article" date="2019" name="Int. J. Syst. Evol. Microbiol.">
        <title>The Global Catalogue of Microorganisms (GCM) 10K type strain sequencing project: providing services to taxonomists for standard genome sequencing and annotation.</title>
        <authorList>
            <consortium name="The Broad Institute Genomics Platform"/>
            <consortium name="The Broad Institute Genome Sequencing Center for Infectious Disease"/>
            <person name="Wu L."/>
            <person name="Ma J."/>
        </authorList>
    </citation>
    <scope>NUCLEOTIDE SEQUENCE [LARGE SCALE GENOMIC DNA]</scope>
    <source>
        <strain evidence="5 6">DT85</strain>
    </source>
</reference>
<dbReference type="InterPro" id="IPR003000">
    <property type="entry name" value="Sirtuin"/>
</dbReference>
<dbReference type="GeneID" id="79267980"/>
<dbReference type="Pfam" id="PF02146">
    <property type="entry name" value="SIR2"/>
    <property type="match status" value="1"/>
</dbReference>
<keyword evidence="3" id="KW-0479">Metal-binding</keyword>
<dbReference type="RefSeq" id="WP_276234427.1">
    <property type="nucleotide sequence ID" value="NZ_CP119802.1"/>
</dbReference>
<keyword evidence="2" id="KW-0520">NAD</keyword>
<feature type="binding site" evidence="3">
    <location>
        <position position="154"/>
    </location>
    <ligand>
        <name>Zn(2+)</name>
        <dbReference type="ChEBI" id="CHEBI:29105"/>
    </ligand>
</feature>
<dbReference type="InterPro" id="IPR026590">
    <property type="entry name" value="Ssirtuin_cat_dom"/>
</dbReference>
<dbReference type="GO" id="GO:0046872">
    <property type="term" value="F:metal ion binding"/>
    <property type="evidence" value="ECO:0007669"/>
    <property type="project" value="UniProtKB-KW"/>
</dbReference>
<dbReference type="EMBL" id="JBHTAP010000001">
    <property type="protein sequence ID" value="MFC7236269.1"/>
    <property type="molecule type" value="Genomic_DNA"/>
</dbReference>
<dbReference type="NCBIfam" id="NF001753">
    <property type="entry name" value="PRK00481.1-3"/>
    <property type="match status" value="1"/>
</dbReference>
<gene>
    <name evidence="5" type="ORF">ACFQJ4_13170</name>
</gene>
<dbReference type="Proteomes" id="UP001596398">
    <property type="component" value="Unassembled WGS sequence"/>
</dbReference>
<keyword evidence="6" id="KW-1185">Reference proteome</keyword>
<feature type="binding site" evidence="3">
    <location>
        <position position="127"/>
    </location>
    <ligand>
        <name>Zn(2+)</name>
        <dbReference type="ChEBI" id="CHEBI:29105"/>
    </ligand>
</feature>
<evidence type="ECO:0000256" key="2">
    <source>
        <dbReference type="ARBA" id="ARBA00023027"/>
    </source>
</evidence>
<dbReference type="PANTHER" id="PTHR11085:SF10">
    <property type="entry name" value="NAD-DEPENDENT PROTEIN DEACYLASE SIRTUIN-5, MITOCHONDRIAL-RELATED"/>
    <property type="match status" value="1"/>
</dbReference>
<dbReference type="Gene3D" id="3.30.1600.10">
    <property type="entry name" value="SIR2/SIRT2 'Small Domain"/>
    <property type="match status" value="1"/>
</dbReference>
<dbReference type="InterPro" id="IPR029035">
    <property type="entry name" value="DHS-like_NAD/FAD-binding_dom"/>
</dbReference>
<feature type="binding site" evidence="3">
    <location>
        <position position="130"/>
    </location>
    <ligand>
        <name>Zn(2+)</name>
        <dbReference type="ChEBI" id="CHEBI:29105"/>
    </ligand>
</feature>
<dbReference type="SUPFAM" id="SSF52467">
    <property type="entry name" value="DHS-like NAD/FAD-binding domain"/>
    <property type="match status" value="1"/>
</dbReference>